<dbReference type="GO" id="GO:0004252">
    <property type="term" value="F:serine-type endopeptidase activity"/>
    <property type="evidence" value="ECO:0007669"/>
    <property type="project" value="InterPro"/>
</dbReference>
<dbReference type="AlphaFoldDB" id="A0A7V8LL26"/>
<dbReference type="Proteomes" id="UP000037843">
    <property type="component" value="Unassembled WGS sequence"/>
</dbReference>
<evidence type="ECO:0000313" key="3">
    <source>
        <dbReference type="Proteomes" id="UP000037843"/>
    </source>
</evidence>
<keyword evidence="4" id="KW-1185">Reference proteome</keyword>
<protein>
    <recommendedName>
        <fullName evidence="5">Peptidase S1 domain-containing protein</fullName>
    </recommendedName>
</protein>
<gene>
    <name evidence="1" type="ORF">AN908_23335</name>
    <name evidence="2" type="ORF">AN912_20175</name>
</gene>
<organism evidence="1 3">
    <name type="scientific">Mycobacteroides immunogenum</name>
    <dbReference type="NCBI Taxonomy" id="83262"/>
    <lineage>
        <taxon>Bacteria</taxon>
        <taxon>Bacillati</taxon>
        <taxon>Actinomycetota</taxon>
        <taxon>Actinomycetes</taxon>
        <taxon>Mycobacteriales</taxon>
        <taxon>Mycobacteriaceae</taxon>
        <taxon>Mycobacteroides</taxon>
    </lineage>
</organism>
<sequence length="214" mass="22187">MLVGAAAVMGVPAAVARATVNMAPGMAIVIADHECSLGFFASNASNDNLAVTAGHCADRPDQIVRTEDGIRIGTVVLWKPDQTLPNGKIDDLSERGFTVIDLDDARSVNPFFATVGTVSEGDAVTLAGTTSGIARGRVTSAGASLLAADIKQQPGDSGGPWYTSGPTLVGIASSGDKLASGRYDAQAQPIRDIVHHIRNSGSKWGRGFKVWSVR</sequence>
<evidence type="ECO:0000313" key="1">
    <source>
        <dbReference type="EMBL" id="KPG04906.1"/>
    </source>
</evidence>
<evidence type="ECO:0000313" key="2">
    <source>
        <dbReference type="EMBL" id="KPG29720.1"/>
    </source>
</evidence>
<reference evidence="3 4" key="1">
    <citation type="submission" date="2015-09" db="EMBL/GenBank/DDBJ databases">
        <title>Genome Sequences of Mycobacterium immunogenum Isolates, Recuperated from a Chloraminated Drinking Water Distribution System Simulator Subjected to Episodes of Nitrification.</title>
        <authorList>
            <person name="Gomez-Alvarez V."/>
            <person name="Revetta R.P."/>
        </authorList>
    </citation>
    <scope>NUCLEOTIDE SEQUENCE [LARGE SCALE GENOMIC DNA]</scope>
    <source>
        <strain evidence="1 3">H008</strain>
        <strain evidence="2 4">H076</strain>
    </source>
</reference>
<dbReference type="EMBL" id="LJFO01000016">
    <property type="protein sequence ID" value="KPG04906.1"/>
    <property type="molecule type" value="Genomic_DNA"/>
</dbReference>
<evidence type="ECO:0008006" key="5">
    <source>
        <dbReference type="Google" id="ProtNLM"/>
    </source>
</evidence>
<dbReference type="GO" id="GO:0006508">
    <property type="term" value="P:proteolysis"/>
    <property type="evidence" value="ECO:0007669"/>
    <property type="project" value="InterPro"/>
</dbReference>
<dbReference type="EMBL" id="LJFS01000029">
    <property type="protein sequence ID" value="KPG29720.1"/>
    <property type="molecule type" value="Genomic_DNA"/>
</dbReference>
<dbReference type="Gene3D" id="2.40.10.10">
    <property type="entry name" value="Trypsin-like serine proteases"/>
    <property type="match status" value="2"/>
</dbReference>
<dbReference type="Pfam" id="PF13365">
    <property type="entry name" value="Trypsin_2"/>
    <property type="match status" value="1"/>
</dbReference>
<dbReference type="PROSITE" id="PS00134">
    <property type="entry name" value="TRYPSIN_HIS"/>
    <property type="match status" value="1"/>
</dbReference>
<dbReference type="InterPro" id="IPR018114">
    <property type="entry name" value="TRYPSIN_HIS"/>
</dbReference>
<name>A0A7V8LL26_9MYCO</name>
<dbReference type="InterPro" id="IPR009003">
    <property type="entry name" value="Peptidase_S1_PA"/>
</dbReference>
<dbReference type="KEGG" id="miz:BAB75_09800"/>
<evidence type="ECO:0000313" key="4">
    <source>
        <dbReference type="Proteomes" id="UP000037962"/>
    </source>
</evidence>
<dbReference type="SUPFAM" id="SSF50494">
    <property type="entry name" value="Trypsin-like serine proteases"/>
    <property type="match status" value="1"/>
</dbReference>
<dbReference type="Proteomes" id="UP000037962">
    <property type="component" value="Unassembled WGS sequence"/>
</dbReference>
<comment type="caution">
    <text evidence="1">The sequence shown here is derived from an EMBL/GenBank/DDBJ whole genome shotgun (WGS) entry which is preliminary data.</text>
</comment>
<proteinExistence type="predicted"/>
<dbReference type="InterPro" id="IPR043504">
    <property type="entry name" value="Peptidase_S1_PA_chymotrypsin"/>
</dbReference>
<accession>A0A7V8LL26</accession>